<dbReference type="Pfam" id="PF00089">
    <property type="entry name" value="Trypsin"/>
    <property type="match status" value="1"/>
</dbReference>
<keyword evidence="5" id="KW-0645">Protease</keyword>
<dbReference type="EMBL" id="GBHO01016841">
    <property type="protein sequence ID" value="JAG26763.1"/>
    <property type="molecule type" value="Transcribed_RNA"/>
</dbReference>
<keyword evidence="5" id="KW-0378">Hydrolase</keyword>
<comment type="similarity">
    <text evidence="2">Belongs to the peptidase S1 family. CLIP subfamily.</text>
</comment>
<evidence type="ECO:0000259" key="4">
    <source>
        <dbReference type="PROSITE" id="PS50240"/>
    </source>
</evidence>
<dbReference type="SUPFAM" id="SSF50494">
    <property type="entry name" value="Trypsin-like serine proteases"/>
    <property type="match status" value="1"/>
</dbReference>
<dbReference type="InterPro" id="IPR009003">
    <property type="entry name" value="Peptidase_S1_PA"/>
</dbReference>
<organism evidence="5">
    <name type="scientific">Lygus hesperus</name>
    <name type="common">Western plant bug</name>
    <dbReference type="NCBI Taxonomy" id="30085"/>
    <lineage>
        <taxon>Eukaryota</taxon>
        <taxon>Metazoa</taxon>
        <taxon>Ecdysozoa</taxon>
        <taxon>Arthropoda</taxon>
        <taxon>Hexapoda</taxon>
        <taxon>Insecta</taxon>
        <taxon>Pterygota</taxon>
        <taxon>Neoptera</taxon>
        <taxon>Paraneoptera</taxon>
        <taxon>Hemiptera</taxon>
        <taxon>Heteroptera</taxon>
        <taxon>Panheteroptera</taxon>
        <taxon>Cimicomorpha</taxon>
        <taxon>Miridae</taxon>
        <taxon>Mirini</taxon>
        <taxon>Lygus</taxon>
    </lineage>
</organism>
<name>A0A0A9Y6Q0_LYGHE</name>
<dbReference type="GO" id="GO:0006508">
    <property type="term" value="P:proteolysis"/>
    <property type="evidence" value="ECO:0007669"/>
    <property type="project" value="UniProtKB-KW"/>
</dbReference>
<evidence type="ECO:0000256" key="2">
    <source>
        <dbReference type="ARBA" id="ARBA00024195"/>
    </source>
</evidence>
<dbReference type="AlphaFoldDB" id="A0A0A9Y6Q0"/>
<protein>
    <submittedName>
        <fullName evidence="5">Serine protease 33</fullName>
    </submittedName>
</protein>
<gene>
    <name evidence="5" type="primary">PRSS33_1</name>
    <name evidence="5" type="ORF">CM83_1040</name>
</gene>
<dbReference type="Gene3D" id="2.40.10.10">
    <property type="entry name" value="Trypsin-like serine proteases"/>
    <property type="match status" value="1"/>
</dbReference>
<evidence type="ECO:0000313" key="5">
    <source>
        <dbReference type="EMBL" id="JAG26763.1"/>
    </source>
</evidence>
<feature type="region of interest" description="Disordered" evidence="3">
    <location>
        <begin position="329"/>
        <end position="353"/>
    </location>
</feature>
<keyword evidence="1" id="KW-1015">Disulfide bond</keyword>
<feature type="non-terminal residue" evidence="5">
    <location>
        <position position="1"/>
    </location>
</feature>
<evidence type="ECO:0000256" key="3">
    <source>
        <dbReference type="SAM" id="MobiDB-lite"/>
    </source>
</evidence>
<reference evidence="5" key="2">
    <citation type="submission" date="2014-07" db="EMBL/GenBank/DDBJ databases">
        <authorList>
            <person name="Hull J."/>
        </authorList>
    </citation>
    <scope>NUCLEOTIDE SEQUENCE</scope>
</reference>
<dbReference type="InterPro" id="IPR051487">
    <property type="entry name" value="Ser/Thr_Proteases_Immune/Dev"/>
</dbReference>
<dbReference type="PANTHER" id="PTHR24256">
    <property type="entry name" value="TRYPTASE-RELATED"/>
    <property type="match status" value="1"/>
</dbReference>
<dbReference type="GO" id="GO:0004252">
    <property type="term" value="F:serine-type endopeptidase activity"/>
    <property type="evidence" value="ECO:0007669"/>
    <property type="project" value="InterPro"/>
</dbReference>
<evidence type="ECO:0000256" key="1">
    <source>
        <dbReference type="ARBA" id="ARBA00023157"/>
    </source>
</evidence>
<feature type="domain" description="Peptidase S1" evidence="4">
    <location>
        <begin position="76"/>
        <end position="353"/>
    </location>
</feature>
<dbReference type="InterPro" id="IPR043504">
    <property type="entry name" value="Peptidase_S1_PA_chymotrypsin"/>
</dbReference>
<sequence>VIEESYDLGIENETVSKEDPYYDEEPKDNMANAASTTSTTIEAKVTNGLTTEASSANTSIREDVFQTAFDNFKGDLMGWRKVDIREFPYVVSLMHEKYRVHICTGTLLTSKVVLSYIRCVVRRKSVADKVVYTVAEANQIIVAAGLTSHKNLDENAFIFRYVELIITTYDNAFKGHLVFLMLEKEVPYTTYHRPVKLYSMDLEIIGLKLQEHVGKSFCEVITWEDTIICSNSKIKRPKHLKAYRVKILESNLCSTQDLRLGVRSGGDWTVKTEQSQKHCFVGMGGRKMRISTWWANRLWELRLRDHVSWNCLQRIRGLHSFHSSELDRDVPPLQADNRTRQGNDEPWMPRNSYSDSDHLTVLRVPPIKE</sequence>
<accession>A0A0A9Y6Q0</accession>
<reference evidence="5" key="1">
    <citation type="journal article" date="2014" name="PLoS ONE">
        <title>Transcriptome-Based Identification of ABC Transporters in the Western Tarnished Plant Bug Lygus hesperus.</title>
        <authorList>
            <person name="Hull J.J."/>
            <person name="Chaney K."/>
            <person name="Geib S.M."/>
            <person name="Fabrick J.A."/>
            <person name="Brent C.S."/>
            <person name="Walsh D."/>
            <person name="Lavine L.C."/>
        </authorList>
    </citation>
    <scope>NUCLEOTIDE SEQUENCE</scope>
</reference>
<dbReference type="InterPro" id="IPR001254">
    <property type="entry name" value="Trypsin_dom"/>
</dbReference>
<proteinExistence type="inferred from homology"/>
<dbReference type="PROSITE" id="PS50240">
    <property type="entry name" value="TRYPSIN_DOM"/>
    <property type="match status" value="1"/>
</dbReference>